<keyword evidence="3" id="KW-1185">Reference proteome</keyword>
<keyword evidence="1" id="KW-1133">Transmembrane helix</keyword>
<name>A0A6I1MZ07_9CLOT</name>
<dbReference type="InterPro" id="IPR012902">
    <property type="entry name" value="N_methyl_site"/>
</dbReference>
<dbReference type="Proteomes" id="UP000430345">
    <property type="component" value="Unassembled WGS sequence"/>
</dbReference>
<dbReference type="AlphaFoldDB" id="A0A6I1MZ07"/>
<keyword evidence="1" id="KW-0472">Membrane</keyword>
<dbReference type="RefSeq" id="WP_207707490.1">
    <property type="nucleotide sequence ID" value="NZ_WHJC01000618.1"/>
</dbReference>
<proteinExistence type="predicted"/>
<comment type="caution">
    <text evidence="2">The sequence shown here is derived from an EMBL/GenBank/DDBJ whole genome shotgun (WGS) entry which is preliminary data.</text>
</comment>
<dbReference type="EMBL" id="WHJC01000618">
    <property type="protein sequence ID" value="MPQ45339.1"/>
    <property type="molecule type" value="Genomic_DNA"/>
</dbReference>
<evidence type="ECO:0000256" key="1">
    <source>
        <dbReference type="SAM" id="Phobius"/>
    </source>
</evidence>
<keyword evidence="1" id="KW-0812">Transmembrane</keyword>
<evidence type="ECO:0000313" key="3">
    <source>
        <dbReference type="Proteomes" id="UP000430345"/>
    </source>
</evidence>
<evidence type="ECO:0000313" key="2">
    <source>
        <dbReference type="EMBL" id="MPQ45339.1"/>
    </source>
</evidence>
<organism evidence="2 3">
    <name type="scientific">Clostridium tarantellae</name>
    <dbReference type="NCBI Taxonomy" id="39493"/>
    <lineage>
        <taxon>Bacteria</taxon>
        <taxon>Bacillati</taxon>
        <taxon>Bacillota</taxon>
        <taxon>Clostridia</taxon>
        <taxon>Eubacteriales</taxon>
        <taxon>Clostridiaceae</taxon>
        <taxon>Clostridium</taxon>
    </lineage>
</organism>
<feature type="non-terminal residue" evidence="2">
    <location>
        <position position="72"/>
    </location>
</feature>
<accession>A0A6I1MZ07</accession>
<reference evidence="2 3" key="1">
    <citation type="submission" date="2019-10" db="EMBL/GenBank/DDBJ databases">
        <title>The Genome Sequence of Clostridium tarantellae Isolated from Fish Brain.</title>
        <authorList>
            <person name="Bano L."/>
            <person name="Kiel M."/>
            <person name="Sales G."/>
            <person name="Doxey A.C."/>
            <person name="Mansfield M.J."/>
            <person name="Schiavone M."/>
            <person name="Rossetto O."/>
            <person name="Pirazzini M."/>
            <person name="Dobrindt U."/>
            <person name="Montecucco C."/>
        </authorList>
    </citation>
    <scope>NUCLEOTIDE SEQUENCE [LARGE SCALE GENOMIC DNA]</scope>
    <source>
        <strain evidence="2 3">DSM 3997</strain>
    </source>
</reference>
<sequence length="72" mass="8585">MRKKKKAFTLIEMIMYLSICSLIFLSISISMNFIQTFKEKLNIIEIKDSIHNFLIESKFLCKEENMDAEIYI</sequence>
<gene>
    <name evidence="2" type="ORF">GBZ86_16645</name>
</gene>
<dbReference type="Pfam" id="PF07963">
    <property type="entry name" value="N_methyl"/>
    <property type="match status" value="1"/>
</dbReference>
<feature type="transmembrane region" description="Helical" evidence="1">
    <location>
        <begin position="7"/>
        <end position="34"/>
    </location>
</feature>
<protein>
    <submittedName>
        <fullName evidence="2">Type IV pilin</fullName>
    </submittedName>
</protein>